<dbReference type="Proteomes" id="UP000287969">
    <property type="component" value="Chromosome"/>
</dbReference>
<dbReference type="InterPro" id="IPR007302">
    <property type="entry name" value="CP_ATPgrasp"/>
</dbReference>
<dbReference type="KEGG" id="spoa:EQM13_16905"/>
<name>A0A410QGZ4_9FIRM</name>
<feature type="domain" description="Circularly permuted ATPgrasp" evidence="1">
    <location>
        <begin position="185"/>
        <end position="363"/>
    </location>
</feature>
<dbReference type="RefSeq" id="WP_128753319.1">
    <property type="nucleotide sequence ID" value="NZ_CP035282.1"/>
</dbReference>
<organism evidence="2 3">
    <name type="scientific">Acidilutibacter cellobiosedens</name>
    <dbReference type="NCBI Taxonomy" id="2507161"/>
    <lineage>
        <taxon>Bacteria</taxon>
        <taxon>Bacillati</taxon>
        <taxon>Bacillota</taxon>
        <taxon>Tissierellia</taxon>
        <taxon>Tissierellales</taxon>
        <taxon>Acidilutibacteraceae</taxon>
        <taxon>Acidilutibacter</taxon>
    </lineage>
</organism>
<dbReference type="Pfam" id="PF04174">
    <property type="entry name" value="CP_ATPgrasp_1"/>
    <property type="match status" value="1"/>
</dbReference>
<evidence type="ECO:0000313" key="2">
    <source>
        <dbReference type="EMBL" id="QAT63128.1"/>
    </source>
</evidence>
<reference evidence="3" key="1">
    <citation type="submission" date="2019-01" db="EMBL/GenBank/DDBJ databases">
        <title>Draft genomes of a novel of Sporanaerobacter strains.</title>
        <authorList>
            <person name="Ma S."/>
        </authorList>
    </citation>
    <scope>NUCLEOTIDE SEQUENCE [LARGE SCALE GENOMIC DNA]</scope>
    <source>
        <strain evidence="3">NJN-17</strain>
    </source>
</reference>
<dbReference type="EMBL" id="CP035282">
    <property type="protein sequence ID" value="QAT63128.1"/>
    <property type="molecule type" value="Genomic_DNA"/>
</dbReference>
<evidence type="ECO:0000313" key="3">
    <source>
        <dbReference type="Proteomes" id="UP000287969"/>
    </source>
</evidence>
<protein>
    <recommendedName>
        <fullName evidence="1">Circularly permuted ATPgrasp domain-containing protein</fullName>
    </recommendedName>
</protein>
<accession>A0A410QGZ4</accession>
<dbReference type="AlphaFoldDB" id="A0A410QGZ4"/>
<keyword evidence="3" id="KW-1185">Reference proteome</keyword>
<dbReference type="OrthoDB" id="9771802at2"/>
<evidence type="ECO:0000259" key="1">
    <source>
        <dbReference type="Pfam" id="PF04174"/>
    </source>
</evidence>
<gene>
    <name evidence="2" type="ORF">EQM13_16905</name>
</gene>
<sequence length="440" mass="52146">MDWEKINNEYINLIEKNPYEYYEDYKKTLEAVRNSTAIYKGEPVPFLYHPMFYTPEDVKDFEYIGKIIMSIANKVAKRYMDFPEYRTKFEYSKLLEDLILIDEGYHINVPIGRFDIFYGGKDNFKFCEFNTDGSSAMNEDNTLARILMDTKAINNMKKKYNISYFELIYKWVEESTKIFKKFNPDIEKPNVAIVDFKESGTPYEFEEFKKAYINKGFKAVVADPRELKYIDGKLYFKDIKIDLIYRRIVTKEFVDRIDEIEDLVNAYKDGSVCMIGSLKSQIMHNKIIFKVLHEKETLQFLTEEERNFIKKHIPYTEEFNGEDIYKEVLKNKDKYILKPKDLYASKGVYAGKSFSSEDWKRIADESLGKEYICQEFCEPFTREFVNFEDGKLKVSKLKTITGIFMYNEKFEGLYTRLGKSTIISGLHDYYTVPNIVAEEK</sequence>
<dbReference type="SUPFAM" id="SSF56059">
    <property type="entry name" value="Glutathione synthetase ATP-binding domain-like"/>
    <property type="match status" value="1"/>
</dbReference>
<proteinExistence type="predicted"/>